<sequence>MPKNDNINNIIDHKLFSEDDIHQMCVKLGKQLTTDYAGKKPLIVGALKGAIFFLTDLVREMDIKAEIDFLDVSSYGNEMESSGKVKLISDLATDVKDRDVLIVEDIVDTGLTLDFMKELLKKRGAKSVKCCVLLNKEANRKVDVDVEYYGSKVGNEFVVGYGLDFMNYYRNLRYIGVLKPEIIKLVNNK</sequence>
<comment type="caution">
    <text evidence="18">The sequence shown here is derived from an EMBL/GenBank/DDBJ whole genome shotgun (WGS) entry which is preliminary data.</text>
</comment>
<evidence type="ECO:0000256" key="16">
    <source>
        <dbReference type="RuleBase" id="RU364099"/>
    </source>
</evidence>
<evidence type="ECO:0000256" key="8">
    <source>
        <dbReference type="ARBA" id="ARBA00022676"/>
    </source>
</evidence>
<dbReference type="GO" id="GO:0032263">
    <property type="term" value="P:GMP salvage"/>
    <property type="evidence" value="ECO:0007669"/>
    <property type="project" value="UniProtKB-UniPathway"/>
</dbReference>
<proteinExistence type="inferred from homology"/>
<dbReference type="GO" id="GO:0032264">
    <property type="term" value="P:IMP salvage"/>
    <property type="evidence" value="ECO:0007669"/>
    <property type="project" value="UniProtKB-UniPathway"/>
</dbReference>
<keyword evidence="11 16" id="KW-0660">Purine salvage</keyword>
<dbReference type="SUPFAM" id="SSF53271">
    <property type="entry name" value="PRTase-like"/>
    <property type="match status" value="1"/>
</dbReference>
<dbReference type="EC" id="2.4.2.8" evidence="16"/>
<evidence type="ECO:0000256" key="14">
    <source>
        <dbReference type="ARBA" id="ARBA00048811"/>
    </source>
</evidence>
<accession>A0A0F4LLR2</accession>
<keyword evidence="19" id="KW-1185">Reference proteome</keyword>
<dbReference type="HOGENOM" id="CLU_073615_0_0_9"/>
<dbReference type="GO" id="GO:0006166">
    <property type="term" value="P:purine ribonucleoside salvage"/>
    <property type="evidence" value="ECO:0007669"/>
    <property type="project" value="UniProtKB-KW"/>
</dbReference>
<evidence type="ECO:0000256" key="3">
    <source>
        <dbReference type="ARBA" id="ARBA00004496"/>
    </source>
</evidence>
<comment type="pathway">
    <text evidence="4 16">Purine metabolism; IMP biosynthesis via salvage pathway; IMP from hypoxanthine: step 1/1.</text>
</comment>
<dbReference type="InterPro" id="IPR029057">
    <property type="entry name" value="PRTase-like"/>
</dbReference>
<keyword evidence="9 16" id="KW-0808">Transferase</keyword>
<dbReference type="Proteomes" id="UP000033612">
    <property type="component" value="Unassembled WGS sequence"/>
</dbReference>
<feature type="domain" description="Phosphoribosyltransferase" evidence="17">
    <location>
        <begin position="24"/>
        <end position="165"/>
    </location>
</feature>
<keyword evidence="13 16" id="KW-0460">Magnesium</keyword>
<dbReference type="FunFam" id="3.40.50.2020:FF:000006">
    <property type="entry name" value="Hypoxanthine phosphoribosyltransferase"/>
    <property type="match status" value="1"/>
</dbReference>
<keyword evidence="7 16" id="KW-0963">Cytoplasm</keyword>
<protein>
    <recommendedName>
        <fullName evidence="16">Hypoxanthine phosphoribosyltransferase</fullName>
        <ecNumber evidence="16">2.4.2.8</ecNumber>
    </recommendedName>
</protein>
<dbReference type="PANTHER" id="PTHR43340">
    <property type="entry name" value="HYPOXANTHINE-GUANINE PHOSPHORIBOSYLTRANSFERASE"/>
    <property type="match status" value="1"/>
</dbReference>
<evidence type="ECO:0000256" key="7">
    <source>
        <dbReference type="ARBA" id="ARBA00022490"/>
    </source>
</evidence>
<comment type="catalytic activity">
    <reaction evidence="14">
        <text>GMP + diphosphate = guanine + 5-phospho-alpha-D-ribose 1-diphosphate</text>
        <dbReference type="Rhea" id="RHEA:25424"/>
        <dbReference type="ChEBI" id="CHEBI:16235"/>
        <dbReference type="ChEBI" id="CHEBI:33019"/>
        <dbReference type="ChEBI" id="CHEBI:58017"/>
        <dbReference type="ChEBI" id="CHEBI:58115"/>
        <dbReference type="EC" id="2.4.2.8"/>
    </reaction>
    <physiologicalReaction direction="right-to-left" evidence="14">
        <dbReference type="Rhea" id="RHEA:25426"/>
    </physiologicalReaction>
</comment>
<dbReference type="GO" id="GO:0006178">
    <property type="term" value="P:guanine salvage"/>
    <property type="evidence" value="ECO:0007669"/>
    <property type="project" value="TreeGrafter"/>
</dbReference>
<dbReference type="UniPathway" id="UPA00591">
    <property type="reaction ID" value="UER00648"/>
</dbReference>
<dbReference type="InterPro" id="IPR050408">
    <property type="entry name" value="HGPRT"/>
</dbReference>
<name>A0A0F4LLR2_9LACO</name>
<dbReference type="UniPathway" id="UPA00909">
    <property type="reaction ID" value="UER00887"/>
</dbReference>
<evidence type="ECO:0000256" key="15">
    <source>
        <dbReference type="ARBA" id="ARBA00049402"/>
    </source>
</evidence>
<comment type="function">
    <text evidence="2">Purine salvage pathway enzyme that catalyzes the transfer of the ribosyl-5-phosphate group from 5-phospho-alpha-D-ribose 1-diphosphate (PRPP) to the N9 position of the 6-oxopurines hypoxanthine and guanine to form the corresponding ribonucleotides IMP (inosine 5'-monophosphate) and GMP (guanosine 5'-monophosphate), with the release of PPi.</text>
</comment>
<dbReference type="PATRIC" id="fig|1218506.3.peg.545"/>
<evidence type="ECO:0000256" key="12">
    <source>
        <dbReference type="ARBA" id="ARBA00022741"/>
    </source>
</evidence>
<dbReference type="GO" id="GO:0000166">
    <property type="term" value="F:nucleotide binding"/>
    <property type="evidence" value="ECO:0007669"/>
    <property type="project" value="UniProtKB-KW"/>
</dbReference>
<comment type="pathway">
    <text evidence="5">Purine metabolism; GMP biosynthesis via salvage pathway; GMP from guanine: step 1/1.</text>
</comment>
<evidence type="ECO:0000256" key="10">
    <source>
        <dbReference type="ARBA" id="ARBA00022723"/>
    </source>
</evidence>
<comment type="catalytic activity">
    <reaction evidence="15">
        <text>IMP + diphosphate = hypoxanthine + 5-phospho-alpha-D-ribose 1-diphosphate</text>
        <dbReference type="Rhea" id="RHEA:17973"/>
        <dbReference type="ChEBI" id="CHEBI:17368"/>
        <dbReference type="ChEBI" id="CHEBI:33019"/>
        <dbReference type="ChEBI" id="CHEBI:58017"/>
        <dbReference type="ChEBI" id="CHEBI:58053"/>
        <dbReference type="EC" id="2.4.2.8"/>
    </reaction>
    <physiologicalReaction direction="right-to-left" evidence="15">
        <dbReference type="Rhea" id="RHEA:17975"/>
    </physiologicalReaction>
</comment>
<evidence type="ECO:0000256" key="2">
    <source>
        <dbReference type="ARBA" id="ARBA00002049"/>
    </source>
</evidence>
<evidence type="ECO:0000256" key="9">
    <source>
        <dbReference type="ARBA" id="ARBA00022679"/>
    </source>
</evidence>
<comment type="cofactor">
    <cofactor evidence="1 16">
        <name>Mg(2+)</name>
        <dbReference type="ChEBI" id="CHEBI:18420"/>
    </cofactor>
</comment>
<evidence type="ECO:0000256" key="11">
    <source>
        <dbReference type="ARBA" id="ARBA00022726"/>
    </source>
</evidence>
<evidence type="ECO:0000256" key="13">
    <source>
        <dbReference type="ARBA" id="ARBA00022842"/>
    </source>
</evidence>
<dbReference type="NCBIfam" id="TIGR01203">
    <property type="entry name" value="HGPRTase"/>
    <property type="match status" value="1"/>
</dbReference>
<dbReference type="RefSeq" id="WP_046331712.1">
    <property type="nucleotide sequence ID" value="NZ_JBHTBO010000009.1"/>
</dbReference>
<dbReference type="PANTHER" id="PTHR43340:SF1">
    <property type="entry name" value="HYPOXANTHINE PHOSPHORIBOSYLTRANSFERASE"/>
    <property type="match status" value="1"/>
</dbReference>
<reference evidence="18 19" key="1">
    <citation type="submission" date="2015-01" db="EMBL/GenBank/DDBJ databases">
        <title>Comparative genomics of the lactic acid bacteria isolated from the honey bee gut.</title>
        <authorList>
            <person name="Ellegaard K.M."/>
            <person name="Tamarit D."/>
            <person name="Javelind E."/>
            <person name="Olofsson T."/>
            <person name="Andersson S.G."/>
            <person name="Vasquez A."/>
        </authorList>
    </citation>
    <scope>NUCLEOTIDE SEQUENCE [LARGE SCALE GENOMIC DNA]</scope>
    <source>
        <strain evidence="18 19">Hma2</strain>
    </source>
</reference>
<comment type="subcellular location">
    <subcellularLocation>
        <location evidence="3 16">Cytoplasm</location>
    </subcellularLocation>
</comment>
<dbReference type="AlphaFoldDB" id="A0A0F4LLR2"/>
<dbReference type="GO" id="GO:0005829">
    <property type="term" value="C:cytosol"/>
    <property type="evidence" value="ECO:0007669"/>
    <property type="project" value="TreeGrafter"/>
</dbReference>
<dbReference type="GO" id="GO:0000287">
    <property type="term" value="F:magnesium ion binding"/>
    <property type="evidence" value="ECO:0007669"/>
    <property type="project" value="TreeGrafter"/>
</dbReference>
<dbReference type="InterPro" id="IPR005904">
    <property type="entry name" value="Hxn_phspho_trans"/>
</dbReference>
<dbReference type="GO" id="GO:0004422">
    <property type="term" value="F:hypoxanthine phosphoribosyltransferase activity"/>
    <property type="evidence" value="ECO:0007669"/>
    <property type="project" value="InterPro"/>
</dbReference>
<keyword evidence="12 16" id="KW-0547">Nucleotide-binding</keyword>
<dbReference type="InterPro" id="IPR000836">
    <property type="entry name" value="PRTase_dom"/>
</dbReference>
<dbReference type="Gene3D" id="3.40.50.2020">
    <property type="match status" value="1"/>
</dbReference>
<comment type="similarity">
    <text evidence="6 16">Belongs to the purine/pyrimidine phosphoribosyltransferase family.</text>
</comment>
<organism evidence="18 19">
    <name type="scientific">Lactobacillus kimbladii</name>
    <dbReference type="NCBI Taxonomy" id="1218506"/>
    <lineage>
        <taxon>Bacteria</taxon>
        <taxon>Bacillati</taxon>
        <taxon>Bacillota</taxon>
        <taxon>Bacilli</taxon>
        <taxon>Lactobacillales</taxon>
        <taxon>Lactobacillaceae</taxon>
        <taxon>Lactobacillus</taxon>
    </lineage>
</organism>
<evidence type="ECO:0000256" key="1">
    <source>
        <dbReference type="ARBA" id="ARBA00001946"/>
    </source>
</evidence>
<dbReference type="OrthoDB" id="9802824at2"/>
<keyword evidence="10 16" id="KW-0479">Metal-binding</keyword>
<evidence type="ECO:0000256" key="6">
    <source>
        <dbReference type="ARBA" id="ARBA00008391"/>
    </source>
</evidence>
<dbReference type="EMBL" id="JXLH01000007">
    <property type="protein sequence ID" value="KJY59224.1"/>
    <property type="molecule type" value="Genomic_DNA"/>
</dbReference>
<dbReference type="CDD" id="cd06223">
    <property type="entry name" value="PRTases_typeI"/>
    <property type="match status" value="1"/>
</dbReference>
<dbReference type="Pfam" id="PF00156">
    <property type="entry name" value="Pribosyltran"/>
    <property type="match status" value="1"/>
</dbReference>
<keyword evidence="8 16" id="KW-0328">Glycosyltransferase</keyword>
<dbReference type="GO" id="GO:0046100">
    <property type="term" value="P:hypoxanthine metabolic process"/>
    <property type="evidence" value="ECO:0007669"/>
    <property type="project" value="TreeGrafter"/>
</dbReference>
<evidence type="ECO:0000313" key="18">
    <source>
        <dbReference type="EMBL" id="KJY59224.1"/>
    </source>
</evidence>
<evidence type="ECO:0000259" key="17">
    <source>
        <dbReference type="Pfam" id="PF00156"/>
    </source>
</evidence>
<evidence type="ECO:0000313" key="19">
    <source>
        <dbReference type="Proteomes" id="UP000033612"/>
    </source>
</evidence>
<evidence type="ECO:0000256" key="5">
    <source>
        <dbReference type="ARBA" id="ARBA00004676"/>
    </source>
</evidence>
<dbReference type="GO" id="GO:0052657">
    <property type="term" value="F:guanine phosphoribosyltransferase activity"/>
    <property type="evidence" value="ECO:0007669"/>
    <property type="project" value="UniProtKB-ARBA"/>
</dbReference>
<dbReference type="STRING" id="1218506.JF75_04990"/>
<gene>
    <name evidence="18" type="ORF">JF75_04990</name>
</gene>
<evidence type="ECO:0000256" key="4">
    <source>
        <dbReference type="ARBA" id="ARBA00004669"/>
    </source>
</evidence>